<evidence type="ECO:0000256" key="2">
    <source>
        <dbReference type="ARBA" id="ARBA00017144"/>
    </source>
</evidence>
<evidence type="ECO:0000259" key="5">
    <source>
        <dbReference type="Pfam" id="PF02223"/>
    </source>
</evidence>
<evidence type="ECO:0000256" key="1">
    <source>
        <dbReference type="ARBA" id="ARBA00009776"/>
    </source>
</evidence>
<evidence type="ECO:0000256" key="3">
    <source>
        <dbReference type="ARBA" id="ARBA00022741"/>
    </source>
</evidence>
<evidence type="ECO:0000313" key="6">
    <source>
        <dbReference type="EMBL" id="KDR94268.1"/>
    </source>
</evidence>
<organism evidence="6 7">
    <name type="scientific">Peptoclostridium litorale DSM 5388</name>
    <dbReference type="NCBI Taxonomy" id="1121324"/>
    <lineage>
        <taxon>Bacteria</taxon>
        <taxon>Bacillati</taxon>
        <taxon>Bacillota</taxon>
        <taxon>Clostridia</taxon>
        <taxon>Peptostreptococcales</taxon>
        <taxon>Peptoclostridiaceae</taxon>
        <taxon>Peptoclostridium</taxon>
    </lineage>
</organism>
<protein>
    <recommendedName>
        <fullName evidence="2">Thymidylate kinase</fullName>
    </recommendedName>
</protein>
<dbReference type="PANTHER" id="PTHR10344:SF4">
    <property type="entry name" value="UMP-CMP KINASE 2, MITOCHONDRIAL"/>
    <property type="match status" value="1"/>
</dbReference>
<reference evidence="6 7" key="1">
    <citation type="submission" date="2014-03" db="EMBL/GenBank/DDBJ databases">
        <title>Genome sequence of Clostridium litorale W6, DSM 5388.</title>
        <authorList>
            <person name="Poehlein A."/>
            <person name="Jagirdar A."/>
            <person name="Khonsari B."/>
            <person name="Chibani C.M."/>
            <person name="Gutierrez Gutierrez D.A."/>
            <person name="Davydova E."/>
            <person name="Alghaithi H.S."/>
            <person name="Nair K.P."/>
            <person name="Dhamotharan K."/>
            <person name="Chandran L."/>
            <person name="G W."/>
            <person name="Daniel R."/>
        </authorList>
    </citation>
    <scope>NUCLEOTIDE SEQUENCE [LARGE SCALE GENOMIC DNA]</scope>
    <source>
        <strain evidence="6 7">W6</strain>
    </source>
</reference>
<dbReference type="SUPFAM" id="SSF52540">
    <property type="entry name" value="P-loop containing nucleoside triphosphate hydrolases"/>
    <property type="match status" value="1"/>
</dbReference>
<dbReference type="AlphaFoldDB" id="A0A069RBX2"/>
<dbReference type="GO" id="GO:0006227">
    <property type="term" value="P:dUDP biosynthetic process"/>
    <property type="evidence" value="ECO:0007669"/>
    <property type="project" value="TreeGrafter"/>
</dbReference>
<keyword evidence="4" id="KW-0067">ATP-binding</keyword>
<dbReference type="RefSeq" id="WP_038267252.1">
    <property type="nucleotide sequence ID" value="NZ_FSRH01000014.1"/>
</dbReference>
<dbReference type="GO" id="GO:0006233">
    <property type="term" value="P:dTDP biosynthetic process"/>
    <property type="evidence" value="ECO:0007669"/>
    <property type="project" value="TreeGrafter"/>
</dbReference>
<dbReference type="InterPro" id="IPR039430">
    <property type="entry name" value="Thymidylate_kin-like_dom"/>
</dbReference>
<feature type="domain" description="Thymidylate kinase-like" evidence="5">
    <location>
        <begin position="11"/>
        <end position="199"/>
    </location>
</feature>
<dbReference type="OrthoDB" id="9774907at2"/>
<gene>
    <name evidence="6" type="ORF">CLIT_24c00310</name>
</gene>
<evidence type="ECO:0000256" key="4">
    <source>
        <dbReference type="ARBA" id="ARBA00022840"/>
    </source>
</evidence>
<keyword evidence="7" id="KW-1185">Reference proteome</keyword>
<comment type="similarity">
    <text evidence="1">Belongs to the thymidylate kinase family.</text>
</comment>
<dbReference type="Gene3D" id="3.40.50.300">
    <property type="entry name" value="P-loop containing nucleotide triphosphate hydrolases"/>
    <property type="match status" value="1"/>
</dbReference>
<dbReference type="eggNOG" id="COG0125">
    <property type="taxonomic scope" value="Bacteria"/>
</dbReference>
<dbReference type="EMBL" id="JJMM01000023">
    <property type="protein sequence ID" value="KDR94268.1"/>
    <property type="molecule type" value="Genomic_DNA"/>
</dbReference>
<dbReference type="FunFam" id="3.40.50.300:FF:002288">
    <property type="entry name" value="Probable thymidylate kinase"/>
    <property type="match status" value="1"/>
</dbReference>
<dbReference type="STRING" id="1121324.CLIT_24c00310"/>
<dbReference type="GO" id="GO:0004798">
    <property type="term" value="F:dTMP kinase activity"/>
    <property type="evidence" value="ECO:0007669"/>
    <property type="project" value="TreeGrafter"/>
</dbReference>
<sequence>MKGKLFVIESGTDSSGKATQTARLYERLKAEGLNVKKVEYPNYKSESSSLIKMYLRGEFGEKAEDVNYYAASAFYAVDRYASYQKEWRSFYEDGGIIIADRYTTSNMVHQASKIESKSEKIEYVDWLLDFEFKRFELPKPDGVIFLNMPPQKSMSLMKDRKNKFTGETEKDIHEKDREYLIKTYENALWIANRYGWINVECMQEGQLKSIEEIHEHIYQEIIGRVK</sequence>
<evidence type="ECO:0000313" key="7">
    <source>
        <dbReference type="Proteomes" id="UP000027946"/>
    </source>
</evidence>
<comment type="caution">
    <text evidence="6">The sequence shown here is derived from an EMBL/GenBank/DDBJ whole genome shotgun (WGS) entry which is preliminary data.</text>
</comment>
<dbReference type="Proteomes" id="UP000027946">
    <property type="component" value="Unassembled WGS sequence"/>
</dbReference>
<accession>A0A069RBX2</accession>
<dbReference type="GO" id="GO:0006235">
    <property type="term" value="P:dTTP biosynthetic process"/>
    <property type="evidence" value="ECO:0007669"/>
    <property type="project" value="TreeGrafter"/>
</dbReference>
<name>A0A069RBX2_PEPLI</name>
<dbReference type="Pfam" id="PF02223">
    <property type="entry name" value="Thymidylate_kin"/>
    <property type="match status" value="1"/>
</dbReference>
<dbReference type="InterPro" id="IPR027417">
    <property type="entry name" value="P-loop_NTPase"/>
</dbReference>
<proteinExistence type="inferred from homology"/>
<dbReference type="PANTHER" id="PTHR10344">
    <property type="entry name" value="THYMIDYLATE KINASE"/>
    <property type="match status" value="1"/>
</dbReference>
<dbReference type="GO" id="GO:0005524">
    <property type="term" value="F:ATP binding"/>
    <property type="evidence" value="ECO:0007669"/>
    <property type="project" value="UniProtKB-KW"/>
</dbReference>
<keyword evidence="3" id="KW-0547">Nucleotide-binding</keyword>
<dbReference type="GO" id="GO:0005829">
    <property type="term" value="C:cytosol"/>
    <property type="evidence" value="ECO:0007669"/>
    <property type="project" value="TreeGrafter"/>
</dbReference>